<feature type="region of interest" description="Disordered" evidence="2">
    <location>
        <begin position="169"/>
        <end position="241"/>
    </location>
</feature>
<evidence type="ECO:0000313" key="4">
    <source>
        <dbReference type="Proteomes" id="UP000799767"/>
    </source>
</evidence>
<dbReference type="PANTHER" id="PTHR12232">
    <property type="entry name" value="SH3 DOMAIN-BINDING GLUTAMIC ACID-RICH-LIKE PROTEIN"/>
    <property type="match status" value="1"/>
</dbReference>
<feature type="compositionally biased region" description="Polar residues" evidence="2">
    <location>
        <begin position="124"/>
        <end position="137"/>
    </location>
</feature>
<feature type="region of interest" description="Disordered" evidence="2">
    <location>
        <begin position="101"/>
        <end position="153"/>
    </location>
</feature>
<comment type="similarity">
    <text evidence="1">Belongs to the SH3BGR family.</text>
</comment>
<dbReference type="PANTHER" id="PTHR12232:SF0">
    <property type="entry name" value="THIOREDOXIN DOMAIN-CONTAINING PROTEIN"/>
    <property type="match status" value="1"/>
</dbReference>
<evidence type="ECO:0000313" key="3">
    <source>
        <dbReference type="EMBL" id="KAF2481421.1"/>
    </source>
</evidence>
<feature type="compositionally biased region" description="Polar residues" evidence="2">
    <location>
        <begin position="144"/>
        <end position="153"/>
    </location>
</feature>
<proteinExistence type="inferred from homology"/>
<dbReference type="AlphaFoldDB" id="A0A6A6PP02"/>
<sequence length="303" mass="32449">MAAAMDLSEFEKDPRLFLFTSLTAGSSHIITATSRLETILKANKIPFQAIDIATDEKARRLWQRRAGKKKLPGLVKDGFVLGDLEEIEEWNEFGELKENIGDVPSSSVPPPAGARQGVNLRPVESTSPRQTDDSQSVDVRHPSSSETASALLDSSSRIALPGAAEIAARNKAQSPTAGVAVESPEAVETVPSAPTDKTESAPAASNEPAKEGQPPADRLSPSSVPDEAGEPPSVRLHRGSEVRLASVEEIRKHENENALMEHPAEDQALEETTKDLEAVKLDQADAEGAEKVVLGEEERSVQS</sequence>
<dbReference type="OrthoDB" id="9932926at2759"/>
<dbReference type="EMBL" id="MU001638">
    <property type="protein sequence ID" value="KAF2481421.1"/>
    <property type="molecule type" value="Genomic_DNA"/>
</dbReference>
<evidence type="ECO:0000256" key="1">
    <source>
        <dbReference type="ARBA" id="ARBA00007764"/>
    </source>
</evidence>
<evidence type="ECO:0000256" key="2">
    <source>
        <dbReference type="SAM" id="MobiDB-lite"/>
    </source>
</evidence>
<organism evidence="3 4">
    <name type="scientific">Neohortaea acidophila</name>
    <dbReference type="NCBI Taxonomy" id="245834"/>
    <lineage>
        <taxon>Eukaryota</taxon>
        <taxon>Fungi</taxon>
        <taxon>Dikarya</taxon>
        <taxon>Ascomycota</taxon>
        <taxon>Pezizomycotina</taxon>
        <taxon>Dothideomycetes</taxon>
        <taxon>Dothideomycetidae</taxon>
        <taxon>Mycosphaerellales</taxon>
        <taxon>Teratosphaeriaceae</taxon>
        <taxon>Neohortaea</taxon>
    </lineage>
</organism>
<dbReference type="GO" id="GO:0005737">
    <property type="term" value="C:cytoplasm"/>
    <property type="evidence" value="ECO:0007669"/>
    <property type="project" value="TreeGrafter"/>
</dbReference>
<dbReference type="InterPro" id="IPR006993">
    <property type="entry name" value="Glut_rich_SH3-bd"/>
</dbReference>
<name>A0A6A6PP02_9PEZI</name>
<gene>
    <name evidence="3" type="ORF">BDY17DRAFT_301314</name>
</gene>
<protein>
    <submittedName>
        <fullName evidence="3">Uncharacterized protein</fullName>
    </submittedName>
</protein>
<dbReference type="InterPro" id="IPR036249">
    <property type="entry name" value="Thioredoxin-like_sf"/>
</dbReference>
<dbReference type="RefSeq" id="XP_033587991.1">
    <property type="nucleotide sequence ID" value="XM_033734217.1"/>
</dbReference>
<dbReference type="Proteomes" id="UP000799767">
    <property type="component" value="Unassembled WGS sequence"/>
</dbReference>
<dbReference type="GeneID" id="54475219"/>
<dbReference type="SUPFAM" id="SSF52833">
    <property type="entry name" value="Thioredoxin-like"/>
    <property type="match status" value="1"/>
</dbReference>
<accession>A0A6A6PP02</accession>
<reference evidence="3" key="1">
    <citation type="journal article" date="2020" name="Stud. Mycol.">
        <title>101 Dothideomycetes genomes: a test case for predicting lifestyles and emergence of pathogens.</title>
        <authorList>
            <person name="Haridas S."/>
            <person name="Albert R."/>
            <person name="Binder M."/>
            <person name="Bloem J."/>
            <person name="Labutti K."/>
            <person name="Salamov A."/>
            <person name="Andreopoulos B."/>
            <person name="Baker S."/>
            <person name="Barry K."/>
            <person name="Bills G."/>
            <person name="Bluhm B."/>
            <person name="Cannon C."/>
            <person name="Castanera R."/>
            <person name="Culley D."/>
            <person name="Daum C."/>
            <person name="Ezra D."/>
            <person name="Gonzalez J."/>
            <person name="Henrissat B."/>
            <person name="Kuo A."/>
            <person name="Liang C."/>
            <person name="Lipzen A."/>
            <person name="Lutzoni F."/>
            <person name="Magnuson J."/>
            <person name="Mondo S."/>
            <person name="Nolan M."/>
            <person name="Ohm R."/>
            <person name="Pangilinan J."/>
            <person name="Park H.-J."/>
            <person name="Ramirez L."/>
            <person name="Alfaro M."/>
            <person name="Sun H."/>
            <person name="Tritt A."/>
            <person name="Yoshinaga Y."/>
            <person name="Zwiers L.-H."/>
            <person name="Turgeon B."/>
            <person name="Goodwin S."/>
            <person name="Spatafora J."/>
            <person name="Crous P."/>
            <person name="Grigoriev I."/>
        </authorList>
    </citation>
    <scope>NUCLEOTIDE SEQUENCE</scope>
    <source>
        <strain evidence="3">CBS 113389</strain>
    </source>
</reference>
<dbReference type="PROSITE" id="PS51354">
    <property type="entry name" value="GLUTAREDOXIN_2"/>
    <property type="match status" value="1"/>
</dbReference>
<keyword evidence="4" id="KW-1185">Reference proteome</keyword>
<dbReference type="Gene3D" id="3.40.30.10">
    <property type="entry name" value="Glutaredoxin"/>
    <property type="match status" value="1"/>
</dbReference>
<dbReference type="Pfam" id="PF04908">
    <property type="entry name" value="SH3BGR"/>
    <property type="match status" value="1"/>
</dbReference>
<dbReference type="InterPro" id="IPR051033">
    <property type="entry name" value="SH3BGR"/>
</dbReference>